<dbReference type="EMBL" id="UINC01016394">
    <property type="protein sequence ID" value="SVA68284.1"/>
    <property type="molecule type" value="Genomic_DNA"/>
</dbReference>
<sequence length="669" mass="76067">MRIDKISPCNISRFRIDASKFNSTMDCLANNYSTPKKVTEFERKVGKSVCRAAELAMSDLEFNADQPKYRLVSAPTGGSKTSSSIALLAMLANEDPEFSGAYICRTIEECEDQYRNLKKLVDPSILAVFSSLHMFNPKPHLVAEKKEIDVVASEHYDPESVKKKQLIITTHSRWENEIKNSKDLGVRKYRDRRRNLIIVDEEPELCSIHPCLPHYVSELADVVSSYSDSIKNNSDNFSIIYEANELTKILRRVYTKMADLTDTSIDKATYIAADLIEDVEYEYIFKLNEKKLKGILESNSKQKDDSSYNKLLDTIFFLQSTAEGRGFHTRQGNKGFYAYKGTISAEAGTMILDGTADLNKTYSMCKGMEFVDVPLVDYKNIELIHVTPPPEFKNKLRPEQIMKSAVRARPYMNWFRAFVEKETSEKSQILIIAKIDLLRFDLHRDPDDKYNDPNQANWNNRHVYFCNYGRGRGSNKWKDCDKVFLLGDWHLPTATVLSRIGAVTDKKVSDMNLNMLGAPRSRDPLVRNIRESHLLTNFKQMAARSCLRIISDDGVASKTKIYSVDGDQSLLLSWKDTLFPGSPDINFVGKERLIDSFTSTQKLADLLLTSSQNHITFNEIQEKCGIESKRMSKVLSSKTVKPVLKSGNWVKKSMSNVLGTGRGLVLVRI</sequence>
<evidence type="ECO:0000313" key="2">
    <source>
        <dbReference type="EMBL" id="SVA68284.1"/>
    </source>
</evidence>
<reference evidence="2" key="1">
    <citation type="submission" date="2018-05" db="EMBL/GenBank/DDBJ databases">
        <authorList>
            <person name="Lanie J.A."/>
            <person name="Ng W.-L."/>
            <person name="Kazmierczak K.M."/>
            <person name="Andrzejewski T.M."/>
            <person name="Davidsen T.M."/>
            <person name="Wayne K.J."/>
            <person name="Tettelin H."/>
            <person name="Glass J.I."/>
            <person name="Rusch D."/>
            <person name="Podicherti R."/>
            <person name="Tsui H.-C.T."/>
            <person name="Winkler M.E."/>
        </authorList>
    </citation>
    <scope>NUCLEOTIDE SEQUENCE</scope>
</reference>
<proteinExistence type="predicted"/>
<feature type="domain" description="Helicase ATP-binding" evidence="1">
    <location>
        <begin position="61"/>
        <end position="201"/>
    </location>
</feature>
<protein>
    <recommendedName>
        <fullName evidence="1">Helicase ATP-binding domain-containing protein</fullName>
    </recommendedName>
</protein>
<evidence type="ECO:0000259" key="1">
    <source>
        <dbReference type="PROSITE" id="PS51192"/>
    </source>
</evidence>
<dbReference type="SUPFAM" id="SSF52540">
    <property type="entry name" value="P-loop containing nucleoside triphosphate hydrolases"/>
    <property type="match status" value="1"/>
</dbReference>
<accession>A0A381XU40</accession>
<name>A0A381XU40_9ZZZZ</name>
<organism evidence="2">
    <name type="scientific">marine metagenome</name>
    <dbReference type="NCBI Taxonomy" id="408172"/>
    <lineage>
        <taxon>unclassified sequences</taxon>
        <taxon>metagenomes</taxon>
        <taxon>ecological metagenomes</taxon>
    </lineage>
</organism>
<dbReference type="PROSITE" id="PS51192">
    <property type="entry name" value="HELICASE_ATP_BIND_1"/>
    <property type="match status" value="1"/>
</dbReference>
<dbReference type="InterPro" id="IPR014001">
    <property type="entry name" value="Helicase_ATP-bd"/>
</dbReference>
<dbReference type="InterPro" id="IPR027417">
    <property type="entry name" value="P-loop_NTPase"/>
</dbReference>
<gene>
    <name evidence="2" type="ORF">METZ01_LOCUS121138</name>
</gene>
<dbReference type="Gene3D" id="3.40.50.300">
    <property type="entry name" value="P-loop containing nucleotide triphosphate hydrolases"/>
    <property type="match status" value="1"/>
</dbReference>
<dbReference type="AlphaFoldDB" id="A0A381XU40"/>